<feature type="compositionally biased region" description="Basic and acidic residues" evidence="1">
    <location>
        <begin position="172"/>
        <end position="184"/>
    </location>
</feature>
<sequence>MPAFLVCNERTAAAVLSQSTAVIAILSPEINEVAELPVSLWEQNHPDRYLRVAYHHCGWSCQLTPPDLKFCDCLRFVETCLQRFGYDLNFALYSHSNSVSAYTLALVLYTYWLQDPQRAIALVEEQSPLKDWEEVDRFLLHHFFQQQPLQKFSRQLWSYCQLRQAQRRSFLREQNRSRQQDSRRTQSTPQVQSEDLDWLDLE</sequence>
<dbReference type="EMBL" id="CP001346">
    <property type="protein sequence ID" value="ACL47864.1"/>
    <property type="molecule type" value="Genomic_DNA"/>
</dbReference>
<proteinExistence type="predicted"/>
<organism evidence="2">
    <name type="scientific">Cyanothece sp. (strain PCC 7425 / ATCC 29141)</name>
    <dbReference type="NCBI Taxonomy" id="395961"/>
    <lineage>
        <taxon>Bacteria</taxon>
        <taxon>Bacillati</taxon>
        <taxon>Cyanobacteriota</taxon>
        <taxon>Cyanophyceae</taxon>
        <taxon>Gomontiellales</taxon>
        <taxon>Cyanothecaceae</taxon>
        <taxon>Cyanothece</taxon>
    </lineage>
</organism>
<accession>B8HZL6</accession>
<feature type="region of interest" description="Disordered" evidence="1">
    <location>
        <begin position="172"/>
        <end position="202"/>
    </location>
</feature>
<keyword evidence="2" id="KW-0614">Plasmid</keyword>
<protein>
    <submittedName>
        <fullName evidence="2">Uncharacterized protein</fullName>
    </submittedName>
</protein>
<dbReference type="KEGG" id="cyn:Cyan7425_0169"/>
<name>B8HZL6_CYAP4</name>
<evidence type="ECO:0000256" key="1">
    <source>
        <dbReference type="SAM" id="MobiDB-lite"/>
    </source>
</evidence>
<reference evidence="2" key="1">
    <citation type="submission" date="2009-01" db="EMBL/GenBank/DDBJ databases">
        <title>Complete sequence of plasmid2 Cyanothece sp. PCC 7425.</title>
        <authorList>
            <consortium name="US DOE Joint Genome Institute"/>
            <person name="Lucas S."/>
            <person name="Copeland A."/>
            <person name="Lapidus A."/>
            <person name="Glavina del Rio T."/>
            <person name="Dalin E."/>
            <person name="Tice H."/>
            <person name="Bruce D."/>
            <person name="Goodwin L."/>
            <person name="Pitluck S."/>
            <person name="Sims D."/>
            <person name="Meineke L."/>
            <person name="Brettin T."/>
            <person name="Detter J.C."/>
            <person name="Han C."/>
            <person name="Larimer F."/>
            <person name="Land M."/>
            <person name="Hauser L."/>
            <person name="Kyrpides N."/>
            <person name="Ovchinnikova G."/>
            <person name="Liberton M."/>
            <person name="Stoeckel J."/>
            <person name="Banerjee A."/>
            <person name="Singh A."/>
            <person name="Page L."/>
            <person name="Sato H."/>
            <person name="Zhao L."/>
            <person name="Sherman L."/>
            <person name="Pakrasi H."/>
            <person name="Richardson P."/>
        </authorList>
    </citation>
    <scope>NUCLEOTIDE SEQUENCE</scope>
    <source>
        <strain evidence="2">PCC 7425</strain>
        <plasmid evidence="2">pP742502</plasmid>
    </source>
</reference>
<dbReference type="AlphaFoldDB" id="B8HZL6"/>
<geneLocation type="plasmid" evidence="2">
    <name>pP742502</name>
</geneLocation>
<evidence type="ECO:0000313" key="2">
    <source>
        <dbReference type="EMBL" id="ACL47864.1"/>
    </source>
</evidence>
<dbReference type="HOGENOM" id="CLU_1394311_0_0_3"/>
<gene>
    <name evidence="2" type="ordered locus">Cyan7425_0169</name>
</gene>